<gene>
    <name evidence="2" type="ORF">CSKR_105815</name>
</gene>
<comment type="caution">
    <text evidence="2">The sequence shown here is derived from an EMBL/GenBank/DDBJ whole genome shotgun (WGS) entry which is preliminary data.</text>
</comment>
<reference evidence="2 3" key="1">
    <citation type="journal article" date="2018" name="Biotechnol. Adv.">
        <title>Improved genomic resources and new bioinformatic workflow for the carcinogenic parasite Clonorchis sinensis: Biotechnological implications.</title>
        <authorList>
            <person name="Wang D."/>
            <person name="Korhonen P.K."/>
            <person name="Gasser R.B."/>
            <person name="Young N.D."/>
        </authorList>
    </citation>
    <scope>NUCLEOTIDE SEQUENCE [LARGE SCALE GENOMIC DNA]</scope>
    <source>
        <strain evidence="2">Cs-k2</strain>
    </source>
</reference>
<evidence type="ECO:0000256" key="1">
    <source>
        <dbReference type="SAM" id="MobiDB-lite"/>
    </source>
</evidence>
<accession>A0A8T1MCN3</accession>
<dbReference type="Proteomes" id="UP000286415">
    <property type="component" value="Unassembled WGS sequence"/>
</dbReference>
<name>A0A8T1MCN3_CLOSI</name>
<sequence length="186" mass="20307">VAENSSTAHDWFRPSVSGSSGKRGPQVSVNFMFYLNPGTFTCLETSQTGDSAGFQRNLCIRSTLLIRLLKIIQQPTTGFALLGAHQSASLLTGMPAVRTRPLPLDFPCLVLGYLATSQHLCFLVAWRLGTESVLQLNDSRFLLAEFPASIRTAHSDGIRCTLPSAFDPKAVIFGLLERLSPEPMTH</sequence>
<protein>
    <submittedName>
        <fullName evidence="2">Uncharacterized protein</fullName>
    </submittedName>
</protein>
<dbReference type="EMBL" id="NIRI02000056">
    <property type="protein sequence ID" value="KAG5446471.1"/>
    <property type="molecule type" value="Genomic_DNA"/>
</dbReference>
<keyword evidence="3" id="KW-1185">Reference proteome</keyword>
<dbReference type="AlphaFoldDB" id="A0A8T1MCN3"/>
<proteinExistence type="predicted"/>
<feature type="non-terminal residue" evidence="2">
    <location>
        <position position="1"/>
    </location>
</feature>
<evidence type="ECO:0000313" key="2">
    <source>
        <dbReference type="EMBL" id="KAG5446471.1"/>
    </source>
</evidence>
<feature type="region of interest" description="Disordered" evidence="1">
    <location>
        <begin position="1"/>
        <end position="22"/>
    </location>
</feature>
<organism evidence="2 3">
    <name type="scientific">Clonorchis sinensis</name>
    <name type="common">Chinese liver fluke</name>
    <dbReference type="NCBI Taxonomy" id="79923"/>
    <lineage>
        <taxon>Eukaryota</taxon>
        <taxon>Metazoa</taxon>
        <taxon>Spiralia</taxon>
        <taxon>Lophotrochozoa</taxon>
        <taxon>Platyhelminthes</taxon>
        <taxon>Trematoda</taxon>
        <taxon>Digenea</taxon>
        <taxon>Opisthorchiida</taxon>
        <taxon>Opisthorchiata</taxon>
        <taxon>Opisthorchiidae</taxon>
        <taxon>Clonorchis</taxon>
    </lineage>
</organism>
<evidence type="ECO:0000313" key="3">
    <source>
        <dbReference type="Proteomes" id="UP000286415"/>
    </source>
</evidence>
<reference evidence="2 3" key="2">
    <citation type="journal article" date="2021" name="Genomics">
        <title>High-quality reference genome for Clonorchis sinensis.</title>
        <authorList>
            <person name="Young N.D."/>
            <person name="Stroehlein A.J."/>
            <person name="Kinkar L."/>
            <person name="Wang T."/>
            <person name="Sohn W.M."/>
            <person name="Chang B.C.H."/>
            <person name="Kaur P."/>
            <person name="Weisz D."/>
            <person name="Dudchenko O."/>
            <person name="Aiden E.L."/>
            <person name="Korhonen P.K."/>
            <person name="Gasser R.B."/>
        </authorList>
    </citation>
    <scope>NUCLEOTIDE SEQUENCE [LARGE SCALE GENOMIC DNA]</scope>
    <source>
        <strain evidence="2">Cs-k2</strain>
    </source>
</reference>